<dbReference type="PRINTS" id="PR00062">
    <property type="entry name" value="RIBOSOMALL20"/>
</dbReference>
<sequence>MVKINFTNSRHKRRKKILKLAKGYFGSKSNLYRTANEQVMRSLQYAFRDRRRKKRDFRKLWITRINSGCLQNNISYSLFIHGLVLSNTNINRKMLAEMVFSQPEMFKEYVSLSKFYLEQKKNGSQDYNNVILSHENNNNKLIINDSFNSVPNKEIISQENLKNENFVYSSVQKKNNDIDNKNIELEKILVSDLKKIAKKRNIKNFSKLKKKELIDLLKKI</sequence>
<comment type="function">
    <text evidence="4 6 7">Binds directly to 23S ribosomal RNA and is necessary for the in vitro assembly process of the 50S ribosomal subunit. It is not involved in the protein synthesizing functions of that subunit.</text>
</comment>
<dbReference type="Gene3D" id="1.10.1900.20">
    <property type="entry name" value="Ribosomal protein L20"/>
    <property type="match status" value="1"/>
</dbReference>
<accession>A0ABY7M171</accession>
<evidence type="ECO:0000256" key="3">
    <source>
        <dbReference type="ARBA" id="ARBA00023274"/>
    </source>
</evidence>
<keyword evidence="6 7" id="KW-0699">rRNA-binding</keyword>
<dbReference type="CDD" id="cd07026">
    <property type="entry name" value="Ribosomal_L20"/>
    <property type="match status" value="1"/>
</dbReference>
<evidence type="ECO:0000256" key="4">
    <source>
        <dbReference type="ARBA" id="ARBA00024775"/>
    </source>
</evidence>
<gene>
    <name evidence="6 8" type="primary">rplT</name>
    <name evidence="8" type="ORF">O7R10_02170</name>
</gene>
<dbReference type="SUPFAM" id="SSF74731">
    <property type="entry name" value="Ribosomal protein L20"/>
    <property type="match status" value="1"/>
</dbReference>
<dbReference type="Gene3D" id="6.10.160.10">
    <property type="match status" value="1"/>
</dbReference>
<protein>
    <recommendedName>
        <fullName evidence="5 6">Large ribosomal subunit protein bL20</fullName>
    </recommendedName>
</protein>
<proteinExistence type="inferred from homology"/>
<evidence type="ECO:0000313" key="9">
    <source>
        <dbReference type="Proteomes" id="UP001210120"/>
    </source>
</evidence>
<evidence type="ECO:0000256" key="7">
    <source>
        <dbReference type="RuleBase" id="RU000560"/>
    </source>
</evidence>
<dbReference type="NCBIfam" id="TIGR01032">
    <property type="entry name" value="rplT_bact"/>
    <property type="match status" value="1"/>
</dbReference>
<dbReference type="InterPro" id="IPR035566">
    <property type="entry name" value="Ribosomal_protein_bL20_C"/>
</dbReference>
<evidence type="ECO:0000256" key="2">
    <source>
        <dbReference type="ARBA" id="ARBA00022980"/>
    </source>
</evidence>
<dbReference type="NCBIfam" id="NF011109">
    <property type="entry name" value="PRK14537.1"/>
    <property type="match status" value="1"/>
</dbReference>
<dbReference type="HAMAP" id="MF_00382">
    <property type="entry name" value="Ribosomal_bL20"/>
    <property type="match status" value="1"/>
</dbReference>
<dbReference type="SUPFAM" id="SSF68912">
    <property type="entry name" value="Rho N-terminal domain-like"/>
    <property type="match status" value="1"/>
</dbReference>
<reference evidence="8" key="1">
    <citation type="submission" date="2022-12" db="EMBL/GenBank/DDBJ databases">
        <title>Genomic Characterization of Candidatus Phytoplasma sacchari in China.</title>
        <authorList>
            <person name="Zhang R.-Y."/>
        </authorList>
    </citation>
    <scope>NUCLEOTIDE SEQUENCE [LARGE SCALE GENOMIC DNA]</scope>
    <source>
        <strain evidence="8">SCWL1</strain>
    </source>
</reference>
<evidence type="ECO:0000313" key="8">
    <source>
        <dbReference type="EMBL" id="WBL31389.1"/>
    </source>
</evidence>
<keyword evidence="6 7" id="KW-0694">RNA-binding</keyword>
<dbReference type="InterPro" id="IPR036269">
    <property type="entry name" value="Rho_N_sf"/>
</dbReference>
<comment type="similarity">
    <text evidence="1 6 7">Belongs to the bacterial ribosomal protein bL20 family.</text>
</comment>
<name>A0ABY7M171_9MOLU</name>
<dbReference type="PANTHER" id="PTHR10986">
    <property type="entry name" value="39S RIBOSOMAL PROTEIN L20"/>
    <property type="match status" value="1"/>
</dbReference>
<evidence type="ECO:0000256" key="6">
    <source>
        <dbReference type="HAMAP-Rule" id="MF_00382"/>
    </source>
</evidence>
<organism evidence="8 9">
    <name type="scientific">Candidatus Phytoplasma sacchari</name>
    <dbReference type="NCBI Taxonomy" id="2609813"/>
    <lineage>
        <taxon>Bacteria</taxon>
        <taxon>Bacillati</taxon>
        <taxon>Mycoplasmatota</taxon>
        <taxon>Mollicutes</taxon>
        <taxon>Acholeplasmatales</taxon>
        <taxon>Acholeplasmataceae</taxon>
        <taxon>Candidatus Phytoplasma</taxon>
        <taxon>16SrXI (Rice yellow dwarf group)</taxon>
    </lineage>
</organism>
<keyword evidence="9" id="KW-1185">Reference proteome</keyword>
<dbReference type="Proteomes" id="UP001210120">
    <property type="component" value="Chromosome"/>
</dbReference>
<dbReference type="GO" id="GO:0005840">
    <property type="term" value="C:ribosome"/>
    <property type="evidence" value="ECO:0007669"/>
    <property type="project" value="UniProtKB-KW"/>
</dbReference>
<keyword evidence="2 6" id="KW-0689">Ribosomal protein</keyword>
<evidence type="ECO:0000256" key="1">
    <source>
        <dbReference type="ARBA" id="ARBA00007698"/>
    </source>
</evidence>
<dbReference type="Pfam" id="PF00453">
    <property type="entry name" value="Ribosomal_L20"/>
    <property type="match status" value="1"/>
</dbReference>
<dbReference type="InterPro" id="IPR005813">
    <property type="entry name" value="Ribosomal_bL20"/>
</dbReference>
<dbReference type="EMBL" id="CP115156">
    <property type="protein sequence ID" value="WBL31389.1"/>
    <property type="molecule type" value="Genomic_DNA"/>
</dbReference>
<evidence type="ECO:0000256" key="5">
    <source>
        <dbReference type="ARBA" id="ARBA00035172"/>
    </source>
</evidence>
<keyword evidence="3 6" id="KW-0687">Ribonucleoprotein</keyword>